<evidence type="ECO:0000259" key="1">
    <source>
        <dbReference type="Pfam" id="PF00583"/>
    </source>
</evidence>
<gene>
    <name evidence="2" type="ORF">RN001_013272</name>
</gene>
<proteinExistence type="predicted"/>
<protein>
    <recommendedName>
        <fullName evidence="1">N-acetyltransferase domain-containing protein</fullName>
    </recommendedName>
</protein>
<dbReference type="Gene3D" id="3.40.630.30">
    <property type="match status" value="1"/>
</dbReference>
<dbReference type="InterPro" id="IPR000182">
    <property type="entry name" value="GNAT_dom"/>
</dbReference>
<name>A0AAN7NZU4_9COLE</name>
<dbReference type="GO" id="GO:0008080">
    <property type="term" value="F:N-acetyltransferase activity"/>
    <property type="evidence" value="ECO:0007669"/>
    <property type="project" value="TreeGrafter"/>
</dbReference>
<sequence length="322" mass="37086">MSRRLRTEEYRANFFQDEEPVQEDSFEIQLRRINLPLVWKRNAQGIRFQDLKEQYYDEVLNMIKEYYLPNDILHKNTDFLNDEESVECYLERVLCQLKDCSSIIAVDENYDFEEFDEEGNVIPIIKKPFEEGKIKIIGVLIVKILNKSALDRVFSSIKLIQGDAIKKCMDIKIALSRTVDIFKIMDCEKVLRYYEMCVIPEYRHKGIGYQLMDAGLYVARSLNIPVVAGIFSNGKLQKLAGRIGMKPIKEINYCDWRDEECELIFDDPGAGNYTCALMAGYVLPPPPPPPPPQVTPEELANIPKVTRAAKQEALAKKSALTK</sequence>
<keyword evidence="3" id="KW-1185">Reference proteome</keyword>
<comment type="caution">
    <text evidence="2">The sequence shown here is derived from an EMBL/GenBank/DDBJ whole genome shotgun (WGS) entry which is preliminary data.</text>
</comment>
<evidence type="ECO:0000313" key="3">
    <source>
        <dbReference type="Proteomes" id="UP001353858"/>
    </source>
</evidence>
<reference evidence="3" key="1">
    <citation type="submission" date="2023-01" db="EMBL/GenBank/DDBJ databases">
        <title>Key to firefly adult light organ development and bioluminescence: homeobox transcription factors regulate luciferase expression and transportation to peroxisome.</title>
        <authorList>
            <person name="Fu X."/>
        </authorList>
    </citation>
    <scope>NUCLEOTIDE SEQUENCE [LARGE SCALE GENOMIC DNA]</scope>
</reference>
<dbReference type="Proteomes" id="UP001353858">
    <property type="component" value="Unassembled WGS sequence"/>
</dbReference>
<dbReference type="PANTHER" id="PTHR20905:SF28">
    <property type="entry name" value="GH28833P-RELATED"/>
    <property type="match status" value="1"/>
</dbReference>
<dbReference type="CDD" id="cd04301">
    <property type="entry name" value="NAT_SF"/>
    <property type="match status" value="1"/>
</dbReference>
<dbReference type="PANTHER" id="PTHR20905">
    <property type="entry name" value="N-ACETYLTRANSFERASE-RELATED"/>
    <property type="match status" value="1"/>
</dbReference>
<dbReference type="AlphaFoldDB" id="A0AAN7NZU4"/>
<dbReference type="InterPro" id="IPR016181">
    <property type="entry name" value="Acyl_CoA_acyltransferase"/>
</dbReference>
<accession>A0AAN7NZU4</accession>
<organism evidence="2 3">
    <name type="scientific">Aquatica leii</name>
    <dbReference type="NCBI Taxonomy" id="1421715"/>
    <lineage>
        <taxon>Eukaryota</taxon>
        <taxon>Metazoa</taxon>
        <taxon>Ecdysozoa</taxon>
        <taxon>Arthropoda</taxon>
        <taxon>Hexapoda</taxon>
        <taxon>Insecta</taxon>
        <taxon>Pterygota</taxon>
        <taxon>Neoptera</taxon>
        <taxon>Endopterygota</taxon>
        <taxon>Coleoptera</taxon>
        <taxon>Polyphaga</taxon>
        <taxon>Elateriformia</taxon>
        <taxon>Elateroidea</taxon>
        <taxon>Lampyridae</taxon>
        <taxon>Luciolinae</taxon>
        <taxon>Aquatica</taxon>
    </lineage>
</organism>
<dbReference type="EMBL" id="JARPUR010000006">
    <property type="protein sequence ID" value="KAK4873912.1"/>
    <property type="molecule type" value="Genomic_DNA"/>
</dbReference>
<dbReference type="SUPFAM" id="SSF55729">
    <property type="entry name" value="Acyl-CoA N-acyltransferases (Nat)"/>
    <property type="match status" value="1"/>
</dbReference>
<evidence type="ECO:0000313" key="2">
    <source>
        <dbReference type="EMBL" id="KAK4873912.1"/>
    </source>
</evidence>
<feature type="domain" description="N-acetyltransferase" evidence="1">
    <location>
        <begin position="182"/>
        <end position="226"/>
    </location>
</feature>
<dbReference type="Pfam" id="PF00583">
    <property type="entry name" value="Acetyltransf_1"/>
    <property type="match status" value="1"/>
</dbReference>